<accession>A0A346B0K9</accession>
<keyword evidence="1" id="KW-0378">Hydrolase</keyword>
<dbReference type="SUPFAM" id="SSF56784">
    <property type="entry name" value="HAD-like"/>
    <property type="match status" value="1"/>
</dbReference>
<dbReference type="Proteomes" id="UP000254337">
    <property type="component" value="Chromosome"/>
</dbReference>
<dbReference type="Gene3D" id="3.30.1240.10">
    <property type="match status" value="1"/>
</dbReference>
<gene>
    <name evidence="1" type="ORF">DKB62_08760</name>
</gene>
<dbReference type="KEGG" id="meg:DKB62_08760"/>
<protein>
    <submittedName>
        <fullName evidence="1">Hydrolase</fullName>
    </submittedName>
</protein>
<dbReference type="RefSeq" id="WP_095629997.1">
    <property type="nucleotide sequence ID" value="NZ_CP029462.1"/>
</dbReference>
<proteinExistence type="predicted"/>
<dbReference type="Gene3D" id="3.40.50.1000">
    <property type="entry name" value="HAD superfamily/HAD-like"/>
    <property type="match status" value="1"/>
</dbReference>
<dbReference type="GO" id="GO:0005829">
    <property type="term" value="C:cytosol"/>
    <property type="evidence" value="ECO:0007669"/>
    <property type="project" value="TreeGrafter"/>
</dbReference>
<dbReference type="GO" id="GO:0000287">
    <property type="term" value="F:magnesium ion binding"/>
    <property type="evidence" value="ECO:0007669"/>
    <property type="project" value="TreeGrafter"/>
</dbReference>
<dbReference type="EMBL" id="CP029462">
    <property type="protein sequence ID" value="AXL21652.1"/>
    <property type="molecule type" value="Genomic_DNA"/>
</dbReference>
<keyword evidence="2" id="KW-1185">Reference proteome</keyword>
<dbReference type="PANTHER" id="PTHR10000:SF8">
    <property type="entry name" value="HAD SUPERFAMILY HYDROLASE-LIKE, TYPE 3"/>
    <property type="match status" value="1"/>
</dbReference>
<dbReference type="Pfam" id="PF08282">
    <property type="entry name" value="Hydrolase_3"/>
    <property type="match status" value="1"/>
</dbReference>
<name>A0A346B0K9_9FIRM</name>
<sequence length="253" mass="28446">MDKKYFFFDIDNTLGLSISSIIPADTAYCLRQLRRRGHFVSIATGRLQCDAQHFADRYSIPAVVSDGGNSLSLDGEILEMEGLPLEPCKALLRELDERRLPWAVVTDNTICRYTPYADYPCADPKNYMKTVVRPVAIDSLDAVYKITYARPADEQNEPDRQGLPHLTYLDHTYLVEPTDKGKGILNMLKRVGGRPEDAVVFGDGLNDISMFRKPFFSIAMGNAKAELKERADYITDDNDKGGILHACVKFGWI</sequence>
<dbReference type="PANTHER" id="PTHR10000">
    <property type="entry name" value="PHOSPHOSERINE PHOSPHATASE"/>
    <property type="match status" value="1"/>
</dbReference>
<evidence type="ECO:0000313" key="1">
    <source>
        <dbReference type="EMBL" id="AXL21652.1"/>
    </source>
</evidence>
<evidence type="ECO:0000313" key="2">
    <source>
        <dbReference type="Proteomes" id="UP000254337"/>
    </source>
</evidence>
<dbReference type="AlphaFoldDB" id="A0A346B0K9"/>
<reference evidence="1 2" key="1">
    <citation type="submission" date="2018-05" db="EMBL/GenBank/DDBJ databases">
        <title>Complete genome sequence of Megasphaera sp. AJH120T, isolated from the ceca of a chicken.</title>
        <authorList>
            <person name="Maki J."/>
            <person name="Looft T."/>
        </authorList>
    </citation>
    <scope>NUCLEOTIDE SEQUENCE [LARGE SCALE GENOMIC DNA]</scope>
    <source>
        <strain evidence="1 2">AJH120</strain>
    </source>
</reference>
<organism evidence="1 2">
    <name type="scientific">Megasphaera stantonii</name>
    <dbReference type="NCBI Taxonomy" id="2144175"/>
    <lineage>
        <taxon>Bacteria</taxon>
        <taxon>Bacillati</taxon>
        <taxon>Bacillota</taxon>
        <taxon>Negativicutes</taxon>
        <taxon>Veillonellales</taxon>
        <taxon>Veillonellaceae</taxon>
        <taxon>Megasphaera</taxon>
    </lineage>
</organism>
<dbReference type="InterPro" id="IPR036412">
    <property type="entry name" value="HAD-like_sf"/>
</dbReference>
<dbReference type="GO" id="GO:0016791">
    <property type="term" value="F:phosphatase activity"/>
    <property type="evidence" value="ECO:0007669"/>
    <property type="project" value="TreeGrafter"/>
</dbReference>
<dbReference type="InterPro" id="IPR023214">
    <property type="entry name" value="HAD_sf"/>
</dbReference>
<dbReference type="OrthoDB" id="9810101at2"/>